<feature type="coiled-coil region" evidence="11">
    <location>
        <begin position="165"/>
        <end position="192"/>
    </location>
</feature>
<dbReference type="GO" id="GO:0006364">
    <property type="term" value="P:rRNA processing"/>
    <property type="evidence" value="ECO:0007669"/>
    <property type="project" value="UniProtKB-KW"/>
</dbReference>
<comment type="function">
    <text evidence="10">Broad-specificity nucleoside monophosphate (NMP) kinase that catalyzes the reversible transfer of the terminal phosphate group between nucleoside triphosphates and monophosphates. Has also ATPase activity. Involved in the late cytoplasmic maturation steps of the 40S ribosomal particles, specifically 18S rRNA maturation. While NMP activity is not required for ribosome maturation, ATPase activity is. Associates transiently with small ribosomal subunit protein uS11. ATP hydrolysis breaks the interaction with uS11. May temporarily remove uS11 from the ribosome to enable a conformational change of the ribosomal RNA that is needed for the final maturation step of the small ribosomal subunit. Its NMP activity may have a role in nuclear energy homeostasis.</text>
</comment>
<comment type="subunit">
    <text evidence="10">Interacts with small ribosomal subunit protein uS11. Not a structural component of 43S pre-ribosomes, but transiently interacts with them by binding to uS11.</text>
</comment>
<evidence type="ECO:0000313" key="12">
    <source>
        <dbReference type="EMBL" id="CAE0326395.1"/>
    </source>
</evidence>
<dbReference type="EMBL" id="HBIH01017411">
    <property type="protein sequence ID" value="CAE0326395.1"/>
    <property type="molecule type" value="Transcribed_RNA"/>
</dbReference>
<dbReference type="PANTHER" id="PTHR12595:SF0">
    <property type="entry name" value="ADENYLATE KINASE ISOENZYME 6"/>
    <property type="match status" value="1"/>
</dbReference>
<name>A0A7S3IMH2_9SPIT</name>
<sequence>MEDQPNPEVYKPEYATELPNILVTGTPGVGKTSLCTLLESQLPDDYDLNGFQYIKLTDLIKNEKLYKNWNEAFDVPEFDEDMVCDYLEPLMSGKGGIILEFHSCDFFPERWFQMIVLLRCNNTELYDRLKERGYKEEKITENIECEIFGELAEEVKSSYKPEITLELSSEKVDDMEENIVKIAERMRAILRK</sequence>
<keyword evidence="9 10" id="KW-0539">Nucleus</keyword>
<comment type="similarity">
    <text evidence="10">Belongs to the adenylate kinase family. AK6 subfamily.</text>
</comment>
<evidence type="ECO:0000256" key="4">
    <source>
        <dbReference type="ARBA" id="ARBA00022552"/>
    </source>
</evidence>
<evidence type="ECO:0000256" key="11">
    <source>
        <dbReference type="SAM" id="Coils"/>
    </source>
</evidence>
<dbReference type="Pfam" id="PF13238">
    <property type="entry name" value="AAA_18"/>
    <property type="match status" value="1"/>
</dbReference>
<accession>A0A7S3IMH2</accession>
<feature type="binding site" evidence="10">
    <location>
        <position position="171"/>
    </location>
    <ligand>
        <name>ATP</name>
        <dbReference type="ChEBI" id="CHEBI:30616"/>
    </ligand>
</feature>
<keyword evidence="11" id="KW-0175">Coiled coil</keyword>
<keyword evidence="3 10" id="KW-0690">Ribosome biogenesis</keyword>
<dbReference type="AlphaFoldDB" id="A0A7S3IMH2"/>
<evidence type="ECO:0000256" key="5">
    <source>
        <dbReference type="ARBA" id="ARBA00022679"/>
    </source>
</evidence>
<dbReference type="GO" id="GO:0005524">
    <property type="term" value="F:ATP binding"/>
    <property type="evidence" value="ECO:0007669"/>
    <property type="project" value="UniProtKB-KW"/>
</dbReference>
<dbReference type="GO" id="GO:0016887">
    <property type="term" value="F:ATP hydrolysis activity"/>
    <property type="evidence" value="ECO:0007669"/>
    <property type="project" value="UniProtKB-UniRule"/>
</dbReference>
<keyword evidence="2 10" id="KW-0963">Cytoplasm</keyword>
<proteinExistence type="inferred from homology"/>
<dbReference type="InterPro" id="IPR027417">
    <property type="entry name" value="P-loop_NTPase"/>
</dbReference>
<comment type="catalytic activity">
    <reaction evidence="1 10">
        <text>AMP + ATP = 2 ADP</text>
        <dbReference type="Rhea" id="RHEA:12973"/>
        <dbReference type="ChEBI" id="CHEBI:30616"/>
        <dbReference type="ChEBI" id="CHEBI:456215"/>
        <dbReference type="ChEBI" id="CHEBI:456216"/>
        <dbReference type="EC" id="2.7.4.3"/>
    </reaction>
</comment>
<dbReference type="GO" id="GO:0042274">
    <property type="term" value="P:ribosomal small subunit biogenesis"/>
    <property type="evidence" value="ECO:0007669"/>
    <property type="project" value="UniProtKB-UniRule"/>
</dbReference>
<dbReference type="EC" id="2.7.4.3" evidence="10"/>
<evidence type="ECO:0000256" key="7">
    <source>
        <dbReference type="ARBA" id="ARBA00022777"/>
    </source>
</evidence>
<dbReference type="HAMAP" id="MF_00039">
    <property type="entry name" value="Adenylate_kinase_AK6"/>
    <property type="match status" value="1"/>
</dbReference>
<feature type="binding site" evidence="10">
    <location>
        <position position="33"/>
    </location>
    <ligand>
        <name>ATP</name>
        <dbReference type="ChEBI" id="CHEBI:30616"/>
    </ligand>
</feature>
<dbReference type="GO" id="GO:0004017">
    <property type="term" value="F:AMP kinase activity"/>
    <property type="evidence" value="ECO:0007669"/>
    <property type="project" value="UniProtKB-UniRule"/>
</dbReference>
<keyword evidence="8 10" id="KW-0067">ATP-binding</keyword>
<dbReference type="FunFam" id="3.40.50.300:FF:000372">
    <property type="entry name" value="Adenylate kinase isoenzyme 6 homolog"/>
    <property type="match status" value="1"/>
</dbReference>
<evidence type="ECO:0000256" key="9">
    <source>
        <dbReference type="ARBA" id="ARBA00023242"/>
    </source>
</evidence>
<feature type="binding site" evidence="10">
    <location>
        <position position="30"/>
    </location>
    <ligand>
        <name>ATP</name>
        <dbReference type="ChEBI" id="CHEBI:30616"/>
    </ligand>
</feature>
<reference evidence="12" key="1">
    <citation type="submission" date="2021-01" db="EMBL/GenBank/DDBJ databases">
        <authorList>
            <person name="Corre E."/>
            <person name="Pelletier E."/>
            <person name="Niang G."/>
            <person name="Scheremetjew M."/>
            <person name="Finn R."/>
            <person name="Kale V."/>
            <person name="Holt S."/>
            <person name="Cochrane G."/>
            <person name="Meng A."/>
            <person name="Brown T."/>
            <person name="Cohen L."/>
        </authorList>
    </citation>
    <scope>NUCLEOTIDE SEQUENCE</scope>
    <source>
        <strain evidence="12">S3</strain>
    </source>
</reference>
<dbReference type="GO" id="GO:0005737">
    <property type="term" value="C:cytoplasm"/>
    <property type="evidence" value="ECO:0007669"/>
    <property type="project" value="UniProtKB-SubCell"/>
</dbReference>
<keyword evidence="6 10" id="KW-0547">Nucleotide-binding</keyword>
<keyword evidence="4 10" id="KW-0698">rRNA processing</keyword>
<feature type="binding site" evidence="10">
    <location>
        <position position="31"/>
    </location>
    <ligand>
        <name>ATP</name>
        <dbReference type="ChEBI" id="CHEBI:30616"/>
    </ligand>
</feature>
<evidence type="ECO:0000256" key="2">
    <source>
        <dbReference type="ARBA" id="ARBA00022490"/>
    </source>
</evidence>
<dbReference type="Gene3D" id="3.40.50.300">
    <property type="entry name" value="P-loop containing nucleotide triphosphate hydrolases"/>
    <property type="match status" value="1"/>
</dbReference>
<evidence type="ECO:0000256" key="10">
    <source>
        <dbReference type="HAMAP-Rule" id="MF_03173"/>
    </source>
</evidence>
<gene>
    <name evidence="12" type="ORF">SINC0208_LOCUS7022</name>
</gene>
<feature type="binding site" evidence="10">
    <location>
        <position position="32"/>
    </location>
    <ligand>
        <name>ATP</name>
        <dbReference type="ChEBI" id="CHEBI:30616"/>
    </ligand>
</feature>
<dbReference type="SUPFAM" id="SSF52540">
    <property type="entry name" value="P-loop containing nucleoside triphosphate hydrolases"/>
    <property type="match status" value="1"/>
</dbReference>
<dbReference type="GO" id="GO:0005634">
    <property type="term" value="C:nucleus"/>
    <property type="evidence" value="ECO:0007669"/>
    <property type="project" value="UniProtKB-SubCell"/>
</dbReference>
<evidence type="ECO:0000256" key="6">
    <source>
        <dbReference type="ARBA" id="ARBA00022741"/>
    </source>
</evidence>
<organism evidence="12">
    <name type="scientific">Strombidium inclinatum</name>
    <dbReference type="NCBI Taxonomy" id="197538"/>
    <lineage>
        <taxon>Eukaryota</taxon>
        <taxon>Sar</taxon>
        <taxon>Alveolata</taxon>
        <taxon>Ciliophora</taxon>
        <taxon>Intramacronucleata</taxon>
        <taxon>Spirotrichea</taxon>
        <taxon>Oligotrichia</taxon>
        <taxon>Strombidiidae</taxon>
        <taxon>Strombidium</taxon>
    </lineage>
</organism>
<comment type="catalytic activity">
    <reaction evidence="10">
        <text>ATP + H2O = ADP + phosphate + H(+)</text>
        <dbReference type="Rhea" id="RHEA:13065"/>
        <dbReference type="ChEBI" id="CHEBI:15377"/>
        <dbReference type="ChEBI" id="CHEBI:15378"/>
        <dbReference type="ChEBI" id="CHEBI:30616"/>
        <dbReference type="ChEBI" id="CHEBI:43474"/>
        <dbReference type="ChEBI" id="CHEBI:456216"/>
    </reaction>
</comment>
<evidence type="ECO:0000256" key="3">
    <source>
        <dbReference type="ARBA" id="ARBA00022517"/>
    </source>
</evidence>
<comment type="subcellular location">
    <subcellularLocation>
        <location evidence="10">Cytoplasm</location>
    </subcellularLocation>
    <subcellularLocation>
        <location evidence="10">Nucleus</location>
    </subcellularLocation>
</comment>
<feature type="region of interest" description="LID" evidence="10">
    <location>
        <begin position="131"/>
        <end position="141"/>
    </location>
</feature>
<evidence type="ECO:0000256" key="1">
    <source>
        <dbReference type="ARBA" id="ARBA00000582"/>
    </source>
</evidence>
<dbReference type="PANTHER" id="PTHR12595">
    <property type="entry name" value="POS9-ACTIVATING FACTOR FAP7-RELATED"/>
    <property type="match status" value="1"/>
</dbReference>
<protein>
    <recommendedName>
        <fullName evidence="10">Adenylate kinase isoenzyme 6 homolog</fullName>
        <shortName evidence="10">AK6</shortName>
        <ecNumber evidence="10">2.7.4.3</ecNumber>
    </recommendedName>
    <alternativeName>
        <fullName evidence="10">Dual activity adenylate kinase/ATPase</fullName>
        <shortName evidence="10">AK/ATPase</shortName>
    </alternativeName>
</protein>
<feature type="binding site" evidence="10">
    <location>
        <position position="28"/>
    </location>
    <ligand>
        <name>ATP</name>
        <dbReference type="ChEBI" id="CHEBI:30616"/>
    </ligand>
</feature>
<feature type="region of interest" description="NMPbind" evidence="10">
    <location>
        <begin position="55"/>
        <end position="78"/>
    </location>
</feature>
<keyword evidence="7 10" id="KW-0418">Kinase</keyword>
<evidence type="ECO:0000256" key="8">
    <source>
        <dbReference type="ARBA" id="ARBA00022840"/>
    </source>
</evidence>
<feature type="binding site" evidence="10">
    <location>
        <position position="132"/>
    </location>
    <ligand>
        <name>ATP</name>
        <dbReference type="ChEBI" id="CHEBI:30616"/>
    </ligand>
</feature>
<dbReference type="InterPro" id="IPR020618">
    <property type="entry name" value="Adenyl_kinase_AK6"/>
</dbReference>
<keyword evidence="5 10" id="KW-0808">Transferase</keyword>